<evidence type="ECO:0000313" key="4">
    <source>
        <dbReference type="Proteomes" id="UP000652681"/>
    </source>
</evidence>
<dbReference type="InterPro" id="IPR001882">
    <property type="entry name" value="Biotin_BS"/>
</dbReference>
<sequence length="155" mass="17307">MTHAKWNFDGQETLASDGAVIKWEDETFFTISYNGNTFFGEILEENTESNLLKLKINHRVFTVGKKGPLDELISSLGMDVPKVRKLKELQAPMPGRIVNIAVQVGQEVNVGDEILSLEAMKMENVLKAEGTGIVKEIFAKPEQVVEKGQVIIEFE</sequence>
<evidence type="ECO:0000256" key="1">
    <source>
        <dbReference type="ARBA" id="ARBA00023267"/>
    </source>
</evidence>
<proteinExistence type="predicted"/>
<dbReference type="CDD" id="cd06850">
    <property type="entry name" value="biotinyl_domain"/>
    <property type="match status" value="1"/>
</dbReference>
<dbReference type="PANTHER" id="PTHR45266:SF3">
    <property type="entry name" value="OXALOACETATE DECARBOXYLASE ALPHA CHAIN"/>
    <property type="match status" value="1"/>
</dbReference>
<organism evidence="3 4">
    <name type="scientific">Taishania pollutisoli</name>
    <dbReference type="NCBI Taxonomy" id="2766479"/>
    <lineage>
        <taxon>Bacteria</taxon>
        <taxon>Pseudomonadati</taxon>
        <taxon>Bacteroidota</taxon>
        <taxon>Flavobacteriia</taxon>
        <taxon>Flavobacteriales</taxon>
        <taxon>Crocinitomicaceae</taxon>
        <taxon>Taishania</taxon>
    </lineage>
</organism>
<feature type="domain" description="Lipoyl-binding" evidence="2">
    <location>
        <begin position="75"/>
        <end position="155"/>
    </location>
</feature>
<protein>
    <submittedName>
        <fullName evidence="3">Acetyl-CoA carboxylase biotin carboxyl carrier protein subunit</fullName>
    </submittedName>
</protein>
<dbReference type="Gene3D" id="2.40.50.100">
    <property type="match status" value="1"/>
</dbReference>
<dbReference type="Pfam" id="PF00364">
    <property type="entry name" value="Biotin_lipoyl"/>
    <property type="match status" value="1"/>
</dbReference>
<dbReference type="PROSITE" id="PS00188">
    <property type="entry name" value="BIOTIN"/>
    <property type="match status" value="1"/>
</dbReference>
<dbReference type="Proteomes" id="UP000652681">
    <property type="component" value="Unassembled WGS sequence"/>
</dbReference>
<keyword evidence="1" id="KW-0092">Biotin</keyword>
<dbReference type="PANTHER" id="PTHR45266">
    <property type="entry name" value="OXALOACETATE DECARBOXYLASE ALPHA CHAIN"/>
    <property type="match status" value="1"/>
</dbReference>
<dbReference type="InterPro" id="IPR011053">
    <property type="entry name" value="Single_hybrid_motif"/>
</dbReference>
<dbReference type="InterPro" id="IPR050709">
    <property type="entry name" value="Biotin_Carboxyl_Carrier/Decarb"/>
</dbReference>
<dbReference type="AlphaFoldDB" id="A0A8J6PNY7"/>
<keyword evidence="4" id="KW-1185">Reference proteome</keyword>
<dbReference type="RefSeq" id="WP_163490213.1">
    <property type="nucleotide sequence ID" value="NZ_JACVEL010000003.1"/>
</dbReference>
<dbReference type="InterPro" id="IPR000089">
    <property type="entry name" value="Biotin_lipoyl"/>
</dbReference>
<dbReference type="PROSITE" id="PS50968">
    <property type="entry name" value="BIOTINYL_LIPOYL"/>
    <property type="match status" value="1"/>
</dbReference>
<dbReference type="FunFam" id="2.40.50.100:FF:000003">
    <property type="entry name" value="Acetyl-CoA carboxylase biotin carboxyl carrier protein"/>
    <property type="match status" value="1"/>
</dbReference>
<evidence type="ECO:0000259" key="2">
    <source>
        <dbReference type="PROSITE" id="PS50968"/>
    </source>
</evidence>
<dbReference type="SUPFAM" id="SSF51230">
    <property type="entry name" value="Single hybrid motif"/>
    <property type="match status" value="1"/>
</dbReference>
<name>A0A8J6PNY7_9FLAO</name>
<accession>A0A8J6PNY7</accession>
<gene>
    <name evidence="3" type="ORF">H9Y05_06025</name>
</gene>
<comment type="caution">
    <text evidence="3">The sequence shown here is derived from an EMBL/GenBank/DDBJ whole genome shotgun (WGS) entry which is preliminary data.</text>
</comment>
<reference evidence="3" key="1">
    <citation type="submission" date="2020-09" db="EMBL/GenBank/DDBJ databases">
        <title>Taishania pollutisoli gen. nov., sp. nov., Isolated from Tetrabromobisphenol A-Contaminated Soil.</title>
        <authorList>
            <person name="Chen Q."/>
        </authorList>
    </citation>
    <scope>NUCLEOTIDE SEQUENCE</scope>
    <source>
        <strain evidence="3">CZZ-1</strain>
    </source>
</reference>
<dbReference type="EMBL" id="JACVEL010000003">
    <property type="protein sequence ID" value="MBC9812033.1"/>
    <property type="molecule type" value="Genomic_DNA"/>
</dbReference>
<evidence type="ECO:0000313" key="3">
    <source>
        <dbReference type="EMBL" id="MBC9812033.1"/>
    </source>
</evidence>